<dbReference type="GO" id="GO:0008270">
    <property type="term" value="F:zinc ion binding"/>
    <property type="evidence" value="ECO:0007669"/>
    <property type="project" value="UniProtKB-KW"/>
</dbReference>
<dbReference type="PROSITE" id="PS00518">
    <property type="entry name" value="ZF_RING_1"/>
    <property type="match status" value="1"/>
</dbReference>
<dbReference type="PANTHER" id="PTHR25465:SF11">
    <property type="entry name" value="TRIPARTITE MOTIF CONTAINING 14"/>
    <property type="match status" value="1"/>
</dbReference>
<dbReference type="AlphaFoldDB" id="A0A8C4QTD7"/>
<dbReference type="OMA" id="AYISIRC"/>
<evidence type="ECO:0000256" key="6">
    <source>
        <dbReference type="PROSITE-ProRule" id="PRU00024"/>
    </source>
</evidence>
<accession>A0A8C4QTD7</accession>
<dbReference type="Pfam" id="PF13765">
    <property type="entry name" value="PRY"/>
    <property type="match status" value="1"/>
</dbReference>
<dbReference type="PANTHER" id="PTHR25465">
    <property type="entry name" value="B-BOX DOMAIN CONTAINING"/>
    <property type="match status" value="1"/>
</dbReference>
<dbReference type="SMART" id="SM00336">
    <property type="entry name" value="BBOX"/>
    <property type="match status" value="1"/>
</dbReference>
<reference evidence="10" key="2">
    <citation type="submission" date="2025-09" db="UniProtKB">
        <authorList>
            <consortium name="Ensembl"/>
        </authorList>
    </citation>
    <scope>IDENTIFICATION</scope>
</reference>
<dbReference type="Ensembl" id="ENSEBUT00000020907.1">
    <property type="protein sequence ID" value="ENSEBUP00000020331.1"/>
    <property type="gene ID" value="ENSEBUG00000012608.1"/>
</dbReference>
<dbReference type="SUPFAM" id="SSF49899">
    <property type="entry name" value="Concanavalin A-like lectins/glucanases"/>
    <property type="match status" value="1"/>
</dbReference>
<dbReference type="PROSITE" id="PS50119">
    <property type="entry name" value="ZF_BBOX"/>
    <property type="match status" value="1"/>
</dbReference>
<dbReference type="PROSITE" id="PS50089">
    <property type="entry name" value="ZF_RING_2"/>
    <property type="match status" value="1"/>
</dbReference>
<feature type="domain" description="B30.2/SPRY" evidence="9">
    <location>
        <begin position="176"/>
        <end position="366"/>
    </location>
</feature>
<dbReference type="SUPFAM" id="SSF57850">
    <property type="entry name" value="RING/U-box"/>
    <property type="match status" value="1"/>
</dbReference>
<dbReference type="PRINTS" id="PR01407">
    <property type="entry name" value="BUTYPHLNCDUF"/>
</dbReference>
<feature type="domain" description="B box-type" evidence="8">
    <location>
        <begin position="86"/>
        <end position="126"/>
    </location>
</feature>
<dbReference type="GO" id="GO:0045087">
    <property type="term" value="P:innate immune response"/>
    <property type="evidence" value="ECO:0007669"/>
    <property type="project" value="UniProtKB-KW"/>
</dbReference>
<evidence type="ECO:0000256" key="1">
    <source>
        <dbReference type="ARBA" id="ARBA00022588"/>
    </source>
</evidence>
<reference evidence="10" key="1">
    <citation type="submission" date="2025-08" db="UniProtKB">
        <authorList>
            <consortium name="Ensembl"/>
        </authorList>
    </citation>
    <scope>IDENTIFICATION</scope>
</reference>
<keyword evidence="1" id="KW-0399">Innate immunity</keyword>
<dbReference type="SMART" id="SM00449">
    <property type="entry name" value="SPRY"/>
    <property type="match status" value="1"/>
</dbReference>
<dbReference type="Pfam" id="PF00643">
    <property type="entry name" value="zf-B_box"/>
    <property type="match status" value="1"/>
</dbReference>
<dbReference type="Pfam" id="PF00622">
    <property type="entry name" value="SPRY"/>
    <property type="match status" value="1"/>
</dbReference>
<evidence type="ECO:0000313" key="10">
    <source>
        <dbReference type="Ensembl" id="ENSEBUP00000020331.1"/>
    </source>
</evidence>
<dbReference type="GO" id="GO:0005737">
    <property type="term" value="C:cytoplasm"/>
    <property type="evidence" value="ECO:0007669"/>
    <property type="project" value="UniProtKB-ARBA"/>
</dbReference>
<evidence type="ECO:0000256" key="4">
    <source>
        <dbReference type="ARBA" id="ARBA00022833"/>
    </source>
</evidence>
<dbReference type="CDD" id="cd19769">
    <property type="entry name" value="Bbox2_TRIM16-like"/>
    <property type="match status" value="1"/>
</dbReference>
<keyword evidence="4" id="KW-0862">Zinc</keyword>
<dbReference type="SMART" id="SM00184">
    <property type="entry name" value="RING"/>
    <property type="match status" value="1"/>
</dbReference>
<dbReference type="InterPro" id="IPR013083">
    <property type="entry name" value="Znf_RING/FYVE/PHD"/>
</dbReference>
<keyword evidence="2" id="KW-0479">Metal-binding</keyword>
<dbReference type="Pfam" id="PF15227">
    <property type="entry name" value="zf-C3HC4_4"/>
    <property type="match status" value="1"/>
</dbReference>
<dbReference type="InterPro" id="IPR043136">
    <property type="entry name" value="B30.2/SPRY_sf"/>
</dbReference>
<keyword evidence="5" id="KW-0391">Immunity</keyword>
<dbReference type="InterPro" id="IPR000315">
    <property type="entry name" value="Znf_B-box"/>
</dbReference>
<dbReference type="InterPro" id="IPR013320">
    <property type="entry name" value="ConA-like_dom_sf"/>
</dbReference>
<dbReference type="InterPro" id="IPR003877">
    <property type="entry name" value="SPRY_dom"/>
</dbReference>
<dbReference type="PROSITE" id="PS50188">
    <property type="entry name" value="B302_SPRY"/>
    <property type="match status" value="1"/>
</dbReference>
<dbReference type="Gene3D" id="3.30.160.60">
    <property type="entry name" value="Classic Zinc Finger"/>
    <property type="match status" value="1"/>
</dbReference>
<protein>
    <submittedName>
        <fullName evidence="10">Uncharacterized protein</fullName>
    </submittedName>
</protein>
<evidence type="ECO:0000259" key="8">
    <source>
        <dbReference type="PROSITE" id="PS50119"/>
    </source>
</evidence>
<name>A0A8C4QTD7_EPTBU</name>
<dbReference type="GeneTree" id="ENSGT00940000154395"/>
<evidence type="ECO:0000256" key="5">
    <source>
        <dbReference type="ARBA" id="ARBA00022859"/>
    </source>
</evidence>
<dbReference type="InterPro" id="IPR006574">
    <property type="entry name" value="PRY"/>
</dbReference>
<sequence>MESFHPLSCHGWRTPRQCSRLHPVTLVCGHSFCLDCVEHYWVNRGGATRYTCPTCRQVFSRMPQKSKAKTVDGVPADKEEELPGKCESLRCTQHGQLIQLYCKDDGTLLCPQCMPGSHQHHEVLSVEALHDIVDKVVDIMKERLKAKENAALSCLRQRKNYMETEMQSILESQALLQQEMNESNSLGALKVDGRVLTLDSSSAHPKLVLSCDLRTVTLSDSMHPYPDFPQRFDHYVQVVGVESFSLERLFWEVDVSRAEDCGVGVAYASLSRKGDGAECKLGANSMSWCIRKCDSVFTALHDGQETLLDVPDDVNQLSFYLNCDAGELVIYMGSSLVHTFRATFNQPLLQALQLSGGHSLSFCPLD</sequence>
<dbReference type="Proteomes" id="UP000694388">
    <property type="component" value="Unplaced"/>
</dbReference>
<dbReference type="Gene3D" id="3.30.40.10">
    <property type="entry name" value="Zinc/RING finger domain, C3HC4 (zinc finger)"/>
    <property type="match status" value="1"/>
</dbReference>
<proteinExistence type="predicted"/>
<dbReference type="SUPFAM" id="SSF57845">
    <property type="entry name" value="B-box zinc-binding domain"/>
    <property type="match status" value="1"/>
</dbReference>
<dbReference type="InterPro" id="IPR001841">
    <property type="entry name" value="Znf_RING"/>
</dbReference>
<evidence type="ECO:0000259" key="9">
    <source>
        <dbReference type="PROSITE" id="PS50188"/>
    </source>
</evidence>
<dbReference type="InterPro" id="IPR051051">
    <property type="entry name" value="E3_ubiq-ligase_TRIM/RNF"/>
</dbReference>
<dbReference type="InterPro" id="IPR003879">
    <property type="entry name" value="Butyrophylin_SPRY"/>
</dbReference>
<evidence type="ECO:0000256" key="3">
    <source>
        <dbReference type="ARBA" id="ARBA00022771"/>
    </source>
</evidence>
<dbReference type="InterPro" id="IPR001870">
    <property type="entry name" value="B30.2/SPRY"/>
</dbReference>
<feature type="domain" description="RING-type" evidence="7">
    <location>
        <begin position="28"/>
        <end position="56"/>
    </location>
</feature>
<dbReference type="Gene3D" id="2.60.120.920">
    <property type="match status" value="1"/>
</dbReference>
<evidence type="ECO:0000313" key="11">
    <source>
        <dbReference type="Proteomes" id="UP000694388"/>
    </source>
</evidence>
<evidence type="ECO:0000256" key="2">
    <source>
        <dbReference type="ARBA" id="ARBA00022723"/>
    </source>
</evidence>
<dbReference type="SMART" id="SM00589">
    <property type="entry name" value="PRY"/>
    <property type="match status" value="1"/>
</dbReference>
<dbReference type="InterPro" id="IPR017907">
    <property type="entry name" value="Znf_RING_CS"/>
</dbReference>
<keyword evidence="11" id="KW-1185">Reference proteome</keyword>
<organism evidence="10 11">
    <name type="scientific">Eptatretus burgeri</name>
    <name type="common">Inshore hagfish</name>
    <dbReference type="NCBI Taxonomy" id="7764"/>
    <lineage>
        <taxon>Eukaryota</taxon>
        <taxon>Metazoa</taxon>
        <taxon>Chordata</taxon>
        <taxon>Craniata</taxon>
        <taxon>Vertebrata</taxon>
        <taxon>Cyclostomata</taxon>
        <taxon>Myxini</taxon>
        <taxon>Myxiniformes</taxon>
        <taxon>Myxinidae</taxon>
        <taxon>Eptatretinae</taxon>
        <taxon>Eptatretus</taxon>
    </lineage>
</organism>
<keyword evidence="3 6" id="KW-0863">Zinc-finger</keyword>
<evidence type="ECO:0000259" key="7">
    <source>
        <dbReference type="PROSITE" id="PS50089"/>
    </source>
</evidence>